<dbReference type="CDD" id="cd05233">
    <property type="entry name" value="SDR_c"/>
    <property type="match status" value="1"/>
</dbReference>
<keyword evidence="2" id="KW-0560">Oxidoreductase</keyword>
<sequence>MNRQNILITGGSGGLAVPTAELLLQDGANVTLFARDDQKLEEVRRELDALGTPGTVRCVAGDTTNEHDVRRAVEVAAAEGGCLDGLIACAGTGQQVPIVELELDDWRRVIDINLHGVFLAIREAARIMTKQRSGSIVAFSSIAAAVTHRYVSAYAVSKEAVDSLVKNSADELGPWGIRVNAVRPGLIVTEMSTDLVADKQLAGDYVAQTPLGRFGEPIEVARVVRFLLGSEASWVTGVSVSVDGGQHLRRGPDLTQYLGIELPA</sequence>
<dbReference type="Gene3D" id="3.40.50.720">
    <property type="entry name" value="NAD(P)-binding Rossmann-like Domain"/>
    <property type="match status" value="1"/>
</dbReference>
<dbReference type="SUPFAM" id="SSF51735">
    <property type="entry name" value="NAD(P)-binding Rossmann-fold domains"/>
    <property type="match status" value="1"/>
</dbReference>
<dbReference type="PRINTS" id="PR00081">
    <property type="entry name" value="GDHRDH"/>
</dbReference>
<dbReference type="OrthoDB" id="286404at2"/>
<comment type="caution">
    <text evidence="5">The sequence shown here is derived from an EMBL/GenBank/DDBJ whole genome shotgun (WGS) entry which is preliminary data.</text>
</comment>
<feature type="domain" description="Ketoreductase" evidence="4">
    <location>
        <begin position="4"/>
        <end position="185"/>
    </location>
</feature>
<evidence type="ECO:0000313" key="5">
    <source>
        <dbReference type="EMBL" id="KAB1642309.1"/>
    </source>
</evidence>
<evidence type="ECO:0000313" key="6">
    <source>
        <dbReference type="Proteomes" id="UP000433493"/>
    </source>
</evidence>
<dbReference type="Proteomes" id="UP000433493">
    <property type="component" value="Unassembled WGS sequence"/>
</dbReference>
<comment type="similarity">
    <text evidence="1">Belongs to the short-chain dehydrogenases/reductases (SDR) family.</text>
</comment>
<reference evidence="5 6" key="1">
    <citation type="submission" date="2019-09" db="EMBL/GenBank/DDBJ databases">
        <title>Phylogeny of genus Pseudoclavibacter and closely related genus.</title>
        <authorList>
            <person name="Li Y."/>
        </authorList>
    </citation>
    <scope>NUCLEOTIDE SEQUENCE [LARGE SCALE GENOMIC DNA]</scope>
    <source>
        <strain evidence="5 6">KCTC 13959</strain>
    </source>
</reference>
<keyword evidence="6" id="KW-1185">Reference proteome</keyword>
<keyword evidence="3" id="KW-0520">NAD</keyword>
<evidence type="ECO:0000256" key="3">
    <source>
        <dbReference type="ARBA" id="ARBA00023027"/>
    </source>
</evidence>
<dbReference type="SMART" id="SM00822">
    <property type="entry name" value="PKS_KR"/>
    <property type="match status" value="1"/>
</dbReference>
<gene>
    <name evidence="5" type="ORF">F8O05_10850</name>
</gene>
<proteinExistence type="inferred from homology"/>
<accession>A0A7J5BAN5</accession>
<dbReference type="GO" id="GO:0016491">
    <property type="term" value="F:oxidoreductase activity"/>
    <property type="evidence" value="ECO:0007669"/>
    <property type="project" value="UniProtKB-KW"/>
</dbReference>
<dbReference type="PANTHER" id="PTHR24321">
    <property type="entry name" value="DEHYDROGENASES, SHORT CHAIN"/>
    <property type="match status" value="1"/>
</dbReference>
<dbReference type="Pfam" id="PF13561">
    <property type="entry name" value="adh_short_C2"/>
    <property type="match status" value="1"/>
</dbReference>
<name>A0A7J5BAN5_9MICO</name>
<organism evidence="5 6">
    <name type="scientific">Gulosibacter chungangensis</name>
    <dbReference type="NCBI Taxonomy" id="979746"/>
    <lineage>
        <taxon>Bacteria</taxon>
        <taxon>Bacillati</taxon>
        <taxon>Actinomycetota</taxon>
        <taxon>Actinomycetes</taxon>
        <taxon>Micrococcales</taxon>
        <taxon>Microbacteriaceae</taxon>
        <taxon>Gulosibacter</taxon>
    </lineage>
</organism>
<evidence type="ECO:0000256" key="2">
    <source>
        <dbReference type="ARBA" id="ARBA00023002"/>
    </source>
</evidence>
<dbReference type="InterPro" id="IPR057326">
    <property type="entry name" value="KR_dom"/>
</dbReference>
<dbReference type="AlphaFoldDB" id="A0A7J5BAN5"/>
<evidence type="ECO:0000259" key="4">
    <source>
        <dbReference type="SMART" id="SM00822"/>
    </source>
</evidence>
<dbReference type="EMBL" id="WBKB01000006">
    <property type="protein sequence ID" value="KAB1642309.1"/>
    <property type="molecule type" value="Genomic_DNA"/>
</dbReference>
<evidence type="ECO:0000256" key="1">
    <source>
        <dbReference type="ARBA" id="ARBA00006484"/>
    </source>
</evidence>
<dbReference type="RefSeq" id="WP_158052764.1">
    <property type="nucleotide sequence ID" value="NZ_WBKB01000006.1"/>
</dbReference>
<protein>
    <submittedName>
        <fullName evidence="5">SDR family oxidoreductase</fullName>
    </submittedName>
</protein>
<dbReference type="InterPro" id="IPR036291">
    <property type="entry name" value="NAD(P)-bd_dom_sf"/>
</dbReference>
<dbReference type="PANTHER" id="PTHR24321:SF8">
    <property type="entry name" value="ESTRADIOL 17-BETA-DEHYDROGENASE 8-RELATED"/>
    <property type="match status" value="1"/>
</dbReference>
<dbReference type="InterPro" id="IPR002347">
    <property type="entry name" value="SDR_fam"/>
</dbReference>
<dbReference type="FunFam" id="3.40.50.720:FF:000084">
    <property type="entry name" value="Short-chain dehydrogenase reductase"/>
    <property type="match status" value="1"/>
</dbReference>